<dbReference type="PANTHER" id="PTHR43537:SF34">
    <property type="entry name" value="PYRUVATE DEHYDROGENASE COMPLEX REPRESSOR"/>
    <property type="match status" value="1"/>
</dbReference>
<evidence type="ECO:0000256" key="2">
    <source>
        <dbReference type="ARBA" id="ARBA00023015"/>
    </source>
</evidence>
<dbReference type="Gene3D" id="1.10.10.10">
    <property type="entry name" value="Winged helix-like DNA-binding domain superfamily/Winged helix DNA-binding domain"/>
    <property type="match status" value="1"/>
</dbReference>
<evidence type="ECO:0000256" key="4">
    <source>
        <dbReference type="ARBA" id="ARBA00023163"/>
    </source>
</evidence>
<dbReference type="GO" id="GO:0003700">
    <property type="term" value="F:DNA-binding transcription factor activity"/>
    <property type="evidence" value="ECO:0007669"/>
    <property type="project" value="InterPro"/>
</dbReference>
<dbReference type="CDD" id="cd07377">
    <property type="entry name" value="WHTH_GntR"/>
    <property type="match status" value="1"/>
</dbReference>
<sequence>MPFQKIEPERVADAITRQIEALILRGVLRPGERLPAERELAARLGASRPSLREALADLEERGLIVTRPGSGAFVAEVLGSAFAPPLIALFASHDEAFFDYLAFRRDLEGLAAERAARYATPTDLDVIDAVFRRMEAAHPKRNPDDEAALDAEFHMAIVEAAHNVVMLHMMRSMFELLKKGVFYNRQLLFGVRDTRATLLGHHRAIRDAILARDPVGARTALEEHLGFIEESMREHLRRAALEETARLRYQQITGETEHAT</sequence>
<dbReference type="PROSITE" id="PS50949">
    <property type="entry name" value="HTH_GNTR"/>
    <property type="match status" value="1"/>
</dbReference>
<dbReference type="Proteomes" id="UP000594800">
    <property type="component" value="Chromosome"/>
</dbReference>
<evidence type="ECO:0000256" key="3">
    <source>
        <dbReference type="ARBA" id="ARBA00023125"/>
    </source>
</evidence>
<evidence type="ECO:0000259" key="7">
    <source>
        <dbReference type="PROSITE" id="PS50949"/>
    </source>
</evidence>
<dbReference type="GO" id="GO:0003677">
    <property type="term" value="F:DNA binding"/>
    <property type="evidence" value="ECO:0007669"/>
    <property type="project" value="UniProtKB-KW"/>
</dbReference>
<dbReference type="InterPro" id="IPR011711">
    <property type="entry name" value="GntR_C"/>
</dbReference>
<reference evidence="8 9" key="1">
    <citation type="submission" date="2020-11" db="EMBL/GenBank/DDBJ databases">
        <title>Description of Pontivivens ytuae sp. nov. isolated from deep sea sediment of Mariana Trench.</title>
        <authorList>
            <person name="Wang Z."/>
            <person name="Sun Q.-L."/>
            <person name="Xu X.-D."/>
            <person name="Tang Y.-Z."/>
            <person name="Zhang J."/>
        </authorList>
    </citation>
    <scope>NUCLEOTIDE SEQUENCE [LARGE SCALE GENOMIC DNA]</scope>
    <source>
        <strain evidence="8 9">MT2928</strain>
    </source>
</reference>
<protein>
    <recommendedName>
        <fullName evidence="6">Pyruvate dehydrogenase complex repressor</fullName>
    </recommendedName>
</protein>
<keyword evidence="2" id="KW-0805">Transcription regulation</keyword>
<dbReference type="EMBL" id="CP064942">
    <property type="protein sequence ID" value="QPH53862.1"/>
    <property type="molecule type" value="Genomic_DNA"/>
</dbReference>
<evidence type="ECO:0000256" key="1">
    <source>
        <dbReference type="ARBA" id="ARBA00022491"/>
    </source>
</evidence>
<dbReference type="AlphaFoldDB" id="A0A7S9LRF2"/>
<evidence type="ECO:0000256" key="6">
    <source>
        <dbReference type="ARBA" id="ARBA00039592"/>
    </source>
</evidence>
<keyword evidence="9" id="KW-1185">Reference proteome</keyword>
<dbReference type="KEGG" id="poz:I0K15_19135"/>
<name>A0A7S9LRF2_9RHOB</name>
<keyword evidence="4" id="KW-0804">Transcription</keyword>
<dbReference type="SUPFAM" id="SSF46785">
    <property type="entry name" value="Winged helix' DNA-binding domain"/>
    <property type="match status" value="1"/>
</dbReference>
<dbReference type="SMART" id="SM00345">
    <property type="entry name" value="HTH_GNTR"/>
    <property type="match status" value="1"/>
</dbReference>
<dbReference type="PRINTS" id="PR00035">
    <property type="entry name" value="HTHGNTR"/>
</dbReference>
<dbReference type="SUPFAM" id="SSF48008">
    <property type="entry name" value="GntR ligand-binding domain-like"/>
    <property type="match status" value="1"/>
</dbReference>
<evidence type="ECO:0000256" key="5">
    <source>
        <dbReference type="ARBA" id="ARBA00037357"/>
    </source>
</evidence>
<proteinExistence type="predicted"/>
<dbReference type="InterPro" id="IPR036390">
    <property type="entry name" value="WH_DNA-bd_sf"/>
</dbReference>
<gene>
    <name evidence="8" type="ORF">I0K15_19135</name>
</gene>
<keyword evidence="1" id="KW-0678">Repressor</keyword>
<dbReference type="InterPro" id="IPR000524">
    <property type="entry name" value="Tscrpt_reg_HTH_GntR"/>
</dbReference>
<evidence type="ECO:0000313" key="8">
    <source>
        <dbReference type="EMBL" id="QPH53862.1"/>
    </source>
</evidence>
<organism evidence="8 9">
    <name type="scientific">Pontivivens ytuae</name>
    <dbReference type="NCBI Taxonomy" id="2789856"/>
    <lineage>
        <taxon>Bacteria</taxon>
        <taxon>Pseudomonadati</taxon>
        <taxon>Pseudomonadota</taxon>
        <taxon>Alphaproteobacteria</taxon>
        <taxon>Rhodobacterales</taxon>
        <taxon>Paracoccaceae</taxon>
        <taxon>Pontivivens</taxon>
    </lineage>
</organism>
<dbReference type="RefSeq" id="WP_196103071.1">
    <property type="nucleotide sequence ID" value="NZ_CP064942.1"/>
</dbReference>
<evidence type="ECO:0000313" key="9">
    <source>
        <dbReference type="Proteomes" id="UP000594800"/>
    </source>
</evidence>
<dbReference type="Pfam" id="PF00392">
    <property type="entry name" value="GntR"/>
    <property type="match status" value="1"/>
</dbReference>
<comment type="function">
    <text evidence="5">Transcriptional repressor for the pyruvate dehydrogenase complex genes aceEF and lpd.</text>
</comment>
<keyword evidence="3" id="KW-0238">DNA-binding</keyword>
<dbReference type="SMART" id="SM00895">
    <property type="entry name" value="FCD"/>
    <property type="match status" value="1"/>
</dbReference>
<dbReference type="InterPro" id="IPR036388">
    <property type="entry name" value="WH-like_DNA-bd_sf"/>
</dbReference>
<feature type="domain" description="HTH gntR-type" evidence="7">
    <location>
        <begin position="9"/>
        <end position="77"/>
    </location>
</feature>
<dbReference type="InterPro" id="IPR008920">
    <property type="entry name" value="TF_FadR/GntR_C"/>
</dbReference>
<dbReference type="Gene3D" id="1.20.120.530">
    <property type="entry name" value="GntR ligand-binding domain-like"/>
    <property type="match status" value="1"/>
</dbReference>
<accession>A0A7S9LRF2</accession>
<dbReference type="PANTHER" id="PTHR43537">
    <property type="entry name" value="TRANSCRIPTIONAL REGULATOR, GNTR FAMILY"/>
    <property type="match status" value="1"/>
</dbReference>
<dbReference type="Pfam" id="PF07729">
    <property type="entry name" value="FCD"/>
    <property type="match status" value="1"/>
</dbReference>